<name>A0A1D6EVR2_MAIZE</name>
<dbReference type="EMBL" id="CM007648">
    <property type="protein sequence ID" value="ONM23660.1"/>
    <property type="molecule type" value="Genomic_DNA"/>
</dbReference>
<organism evidence="1">
    <name type="scientific">Zea mays</name>
    <name type="common">Maize</name>
    <dbReference type="NCBI Taxonomy" id="4577"/>
    <lineage>
        <taxon>Eukaryota</taxon>
        <taxon>Viridiplantae</taxon>
        <taxon>Streptophyta</taxon>
        <taxon>Embryophyta</taxon>
        <taxon>Tracheophyta</taxon>
        <taxon>Spermatophyta</taxon>
        <taxon>Magnoliopsida</taxon>
        <taxon>Liliopsida</taxon>
        <taxon>Poales</taxon>
        <taxon>Poaceae</taxon>
        <taxon>PACMAD clade</taxon>
        <taxon>Panicoideae</taxon>
        <taxon>Andropogonodae</taxon>
        <taxon>Andropogoneae</taxon>
        <taxon>Tripsacinae</taxon>
        <taxon>Zea</taxon>
    </lineage>
</organism>
<dbReference type="InParanoid" id="A0A1D6EVR2"/>
<reference evidence="1" key="1">
    <citation type="submission" date="2015-12" db="EMBL/GenBank/DDBJ databases">
        <title>Update maize B73 reference genome by single molecule sequencing technologies.</title>
        <authorList>
            <consortium name="Maize Genome Sequencing Project"/>
            <person name="Ware D."/>
        </authorList>
    </citation>
    <scope>NUCLEOTIDE SEQUENCE [LARGE SCALE GENOMIC DNA]</scope>
    <source>
        <tissue evidence="1">Seedling</tissue>
    </source>
</reference>
<gene>
    <name evidence="1" type="ORF">ZEAMMB73_Zm00001d006381</name>
</gene>
<proteinExistence type="predicted"/>
<evidence type="ECO:0000313" key="1">
    <source>
        <dbReference type="EMBL" id="ONM23660.1"/>
    </source>
</evidence>
<accession>A0A1D6EVR2</accession>
<dbReference type="ExpressionAtlas" id="A0A1D6EVR2">
    <property type="expression patterns" value="baseline and differential"/>
</dbReference>
<protein>
    <submittedName>
        <fullName evidence="1">Uncharacterized protein</fullName>
    </submittedName>
</protein>
<sequence length="150" mass="16072">MDDKLWCSRRLDAVKSGCIALSIVKQGTSWSSPTLATPGLFWAPHPTTSPSRCPAHRPPKAQPATQQALAQPSLGRGAERLHRAVHRQARDLMVVANIGDSWVVLGIASDDGVITTIQLIVHLKPNLTRKSLLAGHEFLCVGMAGVADVV</sequence>
<dbReference type="AlphaFoldDB" id="A0A1D6EVR2"/>